<keyword evidence="1" id="KW-1133">Transmembrane helix</keyword>
<reference evidence="4" key="1">
    <citation type="journal article" date="2014" name="Int. J. Syst. Evol. Microbiol.">
        <title>Complete genome of a new Firmicutes species belonging to the dominant human colonic microbiota ('Ruminococcus bicirculans') reveals two chromosomes and a selective capacity to utilize plant glucans.</title>
        <authorList>
            <consortium name="NISC Comparative Sequencing Program"/>
            <person name="Wegmann U."/>
            <person name="Louis P."/>
            <person name="Goesmann A."/>
            <person name="Henrissat B."/>
            <person name="Duncan S.H."/>
            <person name="Flint H.J."/>
        </authorList>
    </citation>
    <scope>NUCLEOTIDE SEQUENCE</scope>
    <source>
        <strain evidence="4">NBRC 107715</strain>
    </source>
</reference>
<comment type="caution">
    <text evidence="3">The sequence shown here is derived from an EMBL/GenBank/DDBJ whole genome shotgun (WGS) entry which is preliminary data.</text>
</comment>
<keyword evidence="1" id="KW-0812">Transmembrane</keyword>
<evidence type="ECO:0000313" key="4">
    <source>
        <dbReference type="EMBL" id="GLS66345.1"/>
    </source>
</evidence>
<evidence type="ECO:0000259" key="2">
    <source>
        <dbReference type="Pfam" id="PF21834"/>
    </source>
</evidence>
<dbReference type="Pfam" id="PF21834">
    <property type="entry name" value="DUF6894"/>
    <property type="match status" value="1"/>
</dbReference>
<organism evidence="3 5">
    <name type="scientific">Methylobacterium oxalidis</name>
    <dbReference type="NCBI Taxonomy" id="944322"/>
    <lineage>
        <taxon>Bacteria</taxon>
        <taxon>Pseudomonadati</taxon>
        <taxon>Pseudomonadota</taxon>
        <taxon>Alphaproteobacteria</taxon>
        <taxon>Hyphomicrobiales</taxon>
        <taxon>Methylobacteriaceae</taxon>
        <taxon>Methylobacterium</taxon>
    </lineage>
</organism>
<reference evidence="3 5" key="3">
    <citation type="submission" date="2019-07" db="EMBL/GenBank/DDBJ databases">
        <title>Whole genome shotgun sequence of Methylobacterium oxalidis NBRC 107715.</title>
        <authorList>
            <person name="Hosoyama A."/>
            <person name="Uohara A."/>
            <person name="Ohji S."/>
            <person name="Ichikawa N."/>
        </authorList>
    </citation>
    <scope>NUCLEOTIDE SEQUENCE [LARGE SCALE GENOMIC DNA]</scope>
    <source>
        <strain evidence="3 5">NBRC 107715</strain>
    </source>
</reference>
<proteinExistence type="predicted"/>
<evidence type="ECO:0000313" key="6">
    <source>
        <dbReference type="Proteomes" id="UP001156856"/>
    </source>
</evidence>
<dbReference type="RefSeq" id="WP_147026813.1">
    <property type="nucleotide sequence ID" value="NZ_BJZU01000064.1"/>
</dbReference>
<accession>A0A512J5H2</accession>
<feature type="transmembrane region" description="Helical" evidence="1">
    <location>
        <begin position="71"/>
        <end position="91"/>
    </location>
</feature>
<reference evidence="6" key="2">
    <citation type="journal article" date="2019" name="Int. J. Syst. Evol. Microbiol.">
        <title>The Global Catalogue of Microorganisms (GCM) 10K type strain sequencing project: providing services to taxonomists for standard genome sequencing and annotation.</title>
        <authorList>
            <consortium name="The Broad Institute Genomics Platform"/>
            <consortium name="The Broad Institute Genome Sequencing Center for Infectious Disease"/>
            <person name="Wu L."/>
            <person name="Ma J."/>
        </authorList>
    </citation>
    <scope>NUCLEOTIDE SEQUENCE [LARGE SCALE GENOMIC DNA]</scope>
    <source>
        <strain evidence="6">NBRC 107715</strain>
    </source>
</reference>
<evidence type="ECO:0000313" key="5">
    <source>
        <dbReference type="Proteomes" id="UP000321960"/>
    </source>
</evidence>
<dbReference type="Proteomes" id="UP000321960">
    <property type="component" value="Unassembled WGS sequence"/>
</dbReference>
<dbReference type="EMBL" id="BJZU01000064">
    <property type="protein sequence ID" value="GEP05237.1"/>
    <property type="molecule type" value="Genomic_DNA"/>
</dbReference>
<keyword evidence="1" id="KW-0472">Membrane</keyword>
<evidence type="ECO:0000313" key="3">
    <source>
        <dbReference type="EMBL" id="GEP05237.1"/>
    </source>
</evidence>
<dbReference type="EMBL" id="BSPK01000105">
    <property type="protein sequence ID" value="GLS66345.1"/>
    <property type="molecule type" value="Genomic_DNA"/>
</dbReference>
<keyword evidence="6" id="KW-1185">Reference proteome</keyword>
<evidence type="ECO:0000256" key="1">
    <source>
        <dbReference type="SAM" id="Phobius"/>
    </source>
</evidence>
<dbReference type="Proteomes" id="UP001156856">
    <property type="component" value="Unassembled WGS sequence"/>
</dbReference>
<protein>
    <recommendedName>
        <fullName evidence="2">DUF6894 domain-containing protein</fullName>
    </recommendedName>
</protein>
<dbReference type="OrthoDB" id="8003857at2"/>
<feature type="domain" description="DUF6894" evidence="2">
    <location>
        <begin position="4"/>
        <end position="70"/>
    </location>
</feature>
<dbReference type="InterPro" id="IPR054189">
    <property type="entry name" value="DUF6894"/>
</dbReference>
<dbReference type="AlphaFoldDB" id="A0A512J5H2"/>
<sequence length="94" mass="10459">MTQRFYFDLVNRETVISDPCGIEASDLEAAVVAAEAALQELRVTGEVRELDGAWTLLIRDECGTLIQRLEIMAYLGVIYLGGYLLGVFLFLSEI</sequence>
<reference evidence="4" key="4">
    <citation type="submission" date="2023-01" db="EMBL/GenBank/DDBJ databases">
        <title>Draft genome sequence of Methylobacterium oxalidis strain NBRC 107715.</title>
        <authorList>
            <person name="Sun Q."/>
            <person name="Mori K."/>
        </authorList>
    </citation>
    <scope>NUCLEOTIDE SEQUENCE</scope>
    <source>
        <strain evidence="4">NBRC 107715</strain>
    </source>
</reference>
<gene>
    <name evidence="4" type="ORF">GCM10007888_47280</name>
    <name evidence="3" type="ORF">MOX02_32750</name>
</gene>
<name>A0A512J5H2_9HYPH</name>